<name>A0A5E4NR47_9HEMI</name>
<reference evidence="2 3" key="1">
    <citation type="submission" date="2019-08" db="EMBL/GenBank/DDBJ databases">
        <authorList>
            <person name="Alioto T."/>
            <person name="Alioto T."/>
            <person name="Gomez Garrido J."/>
        </authorList>
    </citation>
    <scope>NUCLEOTIDE SEQUENCE [LARGE SCALE GENOMIC DNA]</scope>
</reference>
<feature type="signal peptide" evidence="1">
    <location>
        <begin position="1"/>
        <end position="20"/>
    </location>
</feature>
<feature type="chain" id="PRO_5023013626" evidence="1">
    <location>
        <begin position="21"/>
        <end position="328"/>
    </location>
</feature>
<proteinExistence type="predicted"/>
<protein>
    <submittedName>
        <fullName evidence="2">Uncharacterized protein</fullName>
    </submittedName>
</protein>
<dbReference type="Proteomes" id="UP000325440">
    <property type="component" value="Unassembled WGS sequence"/>
</dbReference>
<accession>A0A5E4NR47</accession>
<sequence>MNFNALKLLFYTLVVHIINPDIPNRGTAILGWPSNRSKLNKTVNDFQREYNLKKVTENITRDQGDDFGYIPNEFIAFQIDLLLILQQMAYVFNKRNRTGLTYNEYFVTVCSLLPRCLDYININVFQNSITVMLNKMHIVLCQTLPTYYLKIINSSRKDTEKEVIYKEIERNLIYIISMLENKTKIGNNLFEHQNYQKDSKNFLFKVYNIIGKIDMISCMRKNLESLKNYHTEQKTLNGKKLQKVDTRNNNIKQFLVNGKVFLDVNMSYTDRLKKKCGLSKYEIRTNDLSMFEAMHELFVYTLHRLQQFFSNTILGTQKKNSRITEKDL</sequence>
<gene>
    <name evidence="2" type="ORF">CINCED_3A013715</name>
</gene>
<organism evidence="2 3">
    <name type="scientific">Cinara cedri</name>
    <dbReference type="NCBI Taxonomy" id="506608"/>
    <lineage>
        <taxon>Eukaryota</taxon>
        <taxon>Metazoa</taxon>
        <taxon>Ecdysozoa</taxon>
        <taxon>Arthropoda</taxon>
        <taxon>Hexapoda</taxon>
        <taxon>Insecta</taxon>
        <taxon>Pterygota</taxon>
        <taxon>Neoptera</taxon>
        <taxon>Paraneoptera</taxon>
        <taxon>Hemiptera</taxon>
        <taxon>Sternorrhyncha</taxon>
        <taxon>Aphidomorpha</taxon>
        <taxon>Aphidoidea</taxon>
        <taxon>Aphididae</taxon>
        <taxon>Lachninae</taxon>
        <taxon>Cinara</taxon>
    </lineage>
</organism>
<keyword evidence="3" id="KW-1185">Reference proteome</keyword>
<evidence type="ECO:0000313" key="2">
    <source>
        <dbReference type="EMBL" id="VVC46491.1"/>
    </source>
</evidence>
<dbReference type="EMBL" id="CABPRJ010002561">
    <property type="protein sequence ID" value="VVC46491.1"/>
    <property type="molecule type" value="Genomic_DNA"/>
</dbReference>
<evidence type="ECO:0000313" key="3">
    <source>
        <dbReference type="Proteomes" id="UP000325440"/>
    </source>
</evidence>
<evidence type="ECO:0000256" key="1">
    <source>
        <dbReference type="SAM" id="SignalP"/>
    </source>
</evidence>
<dbReference type="OrthoDB" id="6630744at2759"/>
<keyword evidence="1" id="KW-0732">Signal</keyword>
<dbReference type="AlphaFoldDB" id="A0A5E4NR47"/>
<feature type="non-terminal residue" evidence="2">
    <location>
        <position position="328"/>
    </location>
</feature>